<dbReference type="Pfam" id="PF01810">
    <property type="entry name" value="LysE"/>
    <property type="match status" value="1"/>
</dbReference>
<dbReference type="RefSeq" id="WP_092006822.1">
    <property type="nucleotide sequence ID" value="NZ_FOUR01000011.1"/>
</dbReference>
<evidence type="ECO:0000313" key="7">
    <source>
        <dbReference type="EMBL" id="SFN60909.1"/>
    </source>
</evidence>
<evidence type="ECO:0000313" key="8">
    <source>
        <dbReference type="Proteomes" id="UP000199339"/>
    </source>
</evidence>
<evidence type="ECO:0000256" key="1">
    <source>
        <dbReference type="ARBA" id="ARBA00004651"/>
    </source>
</evidence>
<sequence>MADLLLFLTALVAIYLAPGPDMILVLGTSVSSGPRKAMAVAVGLAIARGCHVLLAAVGLATLFATHPWTYHTVRLLGAAYLLYLGWQFFRTGHSLTDQPQSAAGTVPAAGYLASFRRGLATNLLNPKSLIFCSVLLPQFIQPELSGIAGQFAILALILVLTGLVFDFAYAILGRALWALTSGNARYRKAQNNIFGCLLTGIGLKVALD</sequence>
<accession>A0A1I5AFC5</accession>
<evidence type="ECO:0000256" key="6">
    <source>
        <dbReference type="SAM" id="Phobius"/>
    </source>
</evidence>
<dbReference type="AlphaFoldDB" id="A0A1I5AFC5"/>
<keyword evidence="8" id="KW-1185">Reference proteome</keyword>
<gene>
    <name evidence="7" type="ORF">SAMN04487961_3500</name>
</gene>
<dbReference type="EMBL" id="FOUR01000011">
    <property type="protein sequence ID" value="SFN60909.1"/>
    <property type="molecule type" value="Genomic_DNA"/>
</dbReference>
<keyword evidence="3 6" id="KW-0812">Transmembrane</keyword>
<dbReference type="PIRSF" id="PIRSF006324">
    <property type="entry name" value="LeuE"/>
    <property type="match status" value="1"/>
</dbReference>
<dbReference type="InterPro" id="IPR001123">
    <property type="entry name" value="LeuE-type"/>
</dbReference>
<comment type="subcellular location">
    <subcellularLocation>
        <location evidence="1">Cell membrane</location>
        <topology evidence="1">Multi-pass membrane protein</topology>
    </subcellularLocation>
</comment>
<keyword evidence="5 6" id="KW-0472">Membrane</keyword>
<evidence type="ECO:0000256" key="3">
    <source>
        <dbReference type="ARBA" id="ARBA00022692"/>
    </source>
</evidence>
<organism evidence="7 8">
    <name type="scientific">Marinobacter pelagius</name>
    <dbReference type="NCBI Taxonomy" id="379482"/>
    <lineage>
        <taxon>Bacteria</taxon>
        <taxon>Pseudomonadati</taxon>
        <taxon>Pseudomonadota</taxon>
        <taxon>Gammaproteobacteria</taxon>
        <taxon>Pseudomonadales</taxon>
        <taxon>Marinobacteraceae</taxon>
        <taxon>Marinobacter</taxon>
    </lineage>
</organism>
<feature type="transmembrane region" description="Helical" evidence="6">
    <location>
        <begin position="37"/>
        <end position="60"/>
    </location>
</feature>
<evidence type="ECO:0000256" key="2">
    <source>
        <dbReference type="ARBA" id="ARBA00022475"/>
    </source>
</evidence>
<name>A0A1I5AFC5_9GAMM</name>
<reference evidence="8" key="1">
    <citation type="submission" date="2016-10" db="EMBL/GenBank/DDBJ databases">
        <authorList>
            <person name="Varghese N."/>
            <person name="Submissions S."/>
        </authorList>
    </citation>
    <scope>NUCLEOTIDE SEQUENCE [LARGE SCALE GENOMIC DNA]</scope>
    <source>
        <strain evidence="8">CGMCC 1.6775</strain>
    </source>
</reference>
<protein>
    <submittedName>
        <fullName evidence="7">Threonine/homoserine/homoserine lactone efflux protein</fullName>
    </submittedName>
</protein>
<dbReference type="PANTHER" id="PTHR30086">
    <property type="entry name" value="ARGININE EXPORTER PROTEIN ARGO"/>
    <property type="match status" value="1"/>
</dbReference>
<proteinExistence type="predicted"/>
<dbReference type="GO" id="GO:0015171">
    <property type="term" value="F:amino acid transmembrane transporter activity"/>
    <property type="evidence" value="ECO:0007669"/>
    <property type="project" value="TreeGrafter"/>
</dbReference>
<feature type="transmembrane region" description="Helical" evidence="6">
    <location>
        <begin position="72"/>
        <end position="89"/>
    </location>
</feature>
<feature type="transmembrane region" description="Helical" evidence="6">
    <location>
        <begin position="151"/>
        <end position="177"/>
    </location>
</feature>
<evidence type="ECO:0000256" key="4">
    <source>
        <dbReference type="ARBA" id="ARBA00022989"/>
    </source>
</evidence>
<dbReference type="GO" id="GO:0005886">
    <property type="term" value="C:plasma membrane"/>
    <property type="evidence" value="ECO:0007669"/>
    <property type="project" value="UniProtKB-SubCell"/>
</dbReference>
<dbReference type="PANTHER" id="PTHR30086:SF20">
    <property type="entry name" value="ARGININE EXPORTER PROTEIN ARGO-RELATED"/>
    <property type="match status" value="1"/>
</dbReference>
<dbReference type="OrthoDB" id="9804822at2"/>
<keyword evidence="2" id="KW-1003">Cell membrane</keyword>
<dbReference type="Proteomes" id="UP000199339">
    <property type="component" value="Unassembled WGS sequence"/>
</dbReference>
<evidence type="ECO:0000256" key="5">
    <source>
        <dbReference type="ARBA" id="ARBA00023136"/>
    </source>
</evidence>
<keyword evidence="4 6" id="KW-1133">Transmembrane helix</keyword>